<dbReference type="EMBL" id="LRXL01000037">
    <property type="protein sequence ID" value="OAB78542.1"/>
    <property type="molecule type" value="Genomic_DNA"/>
</dbReference>
<name>A0A167HF94_9FLAO</name>
<protein>
    <recommendedName>
        <fullName evidence="4">Membrane receptor RagA</fullName>
    </recommendedName>
</protein>
<sequence length="826" mass="93560">MKKLLLLTFFLFTIIAQAQIVGKVTDTQGEPLPFVNIYLDGSYTGTTSNNDGNFQLEVSEKKSYTVVFQFLGYTTARKEVTVSSFPHILNVSLKEESVSLDEVVISNTEDPAYRIIRETIAKRKENLEKIAAYSADFYSRGLWRVEDIPEKILGQEVGDFDGALDSTRSGIIYLSETISKISYQRPDDFKEKIIASKVSGNDNGFSFNSAQDANFSFYENTIDLNAAIVSPIANNAFNYYTYKLDGVFYEGAKLINKIKVTPKRPKDRVWEGSIYIAEDDWQLYGVELKTTGAAIQIPFISKLIFKQNFKFDEASDHWIKISQTIDFGFGLFGVTGDGRFIAVYSNYDFNPEFSKRSFTNEVLSFEAEANKKDSLFWKGTRPVPLTNEELNDYIKKDSIQELRKSKTYLDSIDGVSNKFGLLSVATGYSYKNSYEKWRVSYDGPVSPDISYNTVQGWNGKAGLSYFKWYDDNQTKWISANVQATYGIAEDRLRFSGGITKNFNRTNRLRLSITAGSEAVQFNALQPISPLVNTVSSLFFERNYMKLYELNYARFGYSQELFNGLRIFTSTGYEERKPLFNNTDYVTIPNDDVTYTSNNPVEPDNFDTAVIDAHDIIKTSVTANITFAQKYMSYPDGKFNLGNEKYPALSVTFENGLGASNSDYNYSQLRAGLRQAIDIGNKGQFIYNLKGGTFFHGDNISFVDYQHFNGNQTRIGTSPNYTNVFNLLPYYSLSTNKSYFEGHVEHDFRGWILGKIPGVNQLNFNLVAGAHTLLIDSNKPYSEVSIGLDNIGFGKLRLLRLDYVRSYYNGESEGAFIFGLKFLGFIN</sequence>
<dbReference type="SUPFAM" id="SSF49464">
    <property type="entry name" value="Carboxypeptidase regulatory domain-like"/>
    <property type="match status" value="1"/>
</dbReference>
<dbReference type="RefSeq" id="WP_068591636.1">
    <property type="nucleotide sequence ID" value="NZ_LRXL01000037.1"/>
</dbReference>
<proteinExistence type="predicted"/>
<dbReference type="AlphaFoldDB" id="A0A167HF94"/>
<dbReference type="STRING" id="1763537.ULVI_08085"/>
<evidence type="ECO:0000313" key="2">
    <source>
        <dbReference type="EMBL" id="OAB78542.1"/>
    </source>
</evidence>
<dbReference type="OrthoDB" id="983143at2"/>
<dbReference type="InterPro" id="IPR043741">
    <property type="entry name" value="DUF5686"/>
</dbReference>
<gene>
    <name evidence="2" type="ORF">ULVI_08085</name>
</gene>
<dbReference type="Gene3D" id="2.60.40.1120">
    <property type="entry name" value="Carboxypeptidase-like, regulatory domain"/>
    <property type="match status" value="1"/>
</dbReference>
<dbReference type="Pfam" id="PF18939">
    <property type="entry name" value="DUF5686"/>
    <property type="match status" value="1"/>
</dbReference>
<accession>A0A167HF94</accession>
<evidence type="ECO:0000313" key="3">
    <source>
        <dbReference type="Proteomes" id="UP000077013"/>
    </source>
</evidence>
<feature type="signal peptide" evidence="1">
    <location>
        <begin position="1"/>
        <end position="18"/>
    </location>
</feature>
<keyword evidence="3" id="KW-1185">Reference proteome</keyword>
<comment type="caution">
    <text evidence="2">The sequence shown here is derived from an EMBL/GenBank/DDBJ whole genome shotgun (WGS) entry which is preliminary data.</text>
</comment>
<organism evidence="2 3">
    <name type="scientific">Cochleicola gelatinilyticus</name>
    <dbReference type="NCBI Taxonomy" id="1763537"/>
    <lineage>
        <taxon>Bacteria</taxon>
        <taxon>Pseudomonadati</taxon>
        <taxon>Bacteroidota</taxon>
        <taxon>Flavobacteriia</taxon>
        <taxon>Flavobacteriales</taxon>
        <taxon>Flavobacteriaceae</taxon>
        <taxon>Cochleicola</taxon>
    </lineage>
</organism>
<dbReference type="InterPro" id="IPR008969">
    <property type="entry name" value="CarboxyPept-like_regulatory"/>
</dbReference>
<evidence type="ECO:0008006" key="4">
    <source>
        <dbReference type="Google" id="ProtNLM"/>
    </source>
</evidence>
<evidence type="ECO:0000256" key="1">
    <source>
        <dbReference type="SAM" id="SignalP"/>
    </source>
</evidence>
<feature type="chain" id="PRO_5007887582" description="Membrane receptor RagA" evidence="1">
    <location>
        <begin position="19"/>
        <end position="826"/>
    </location>
</feature>
<dbReference type="Pfam" id="PF13715">
    <property type="entry name" value="CarbopepD_reg_2"/>
    <property type="match status" value="1"/>
</dbReference>
<dbReference type="Proteomes" id="UP000077013">
    <property type="component" value="Unassembled WGS sequence"/>
</dbReference>
<reference evidence="2 3" key="1">
    <citation type="submission" date="2016-02" db="EMBL/GenBank/DDBJ databases">
        <title>Ulvibacter sp. LPB0005, isolated from Thais luteostoma.</title>
        <authorList>
            <person name="Shin S.-K."/>
            <person name="Yi H."/>
        </authorList>
    </citation>
    <scope>NUCLEOTIDE SEQUENCE [LARGE SCALE GENOMIC DNA]</scope>
    <source>
        <strain evidence="2 3">LPB0005</strain>
    </source>
</reference>
<keyword evidence="1" id="KW-0732">Signal</keyword>